<dbReference type="CDD" id="cd02439">
    <property type="entry name" value="DMB-PRT_CobT"/>
    <property type="match status" value="1"/>
</dbReference>
<dbReference type="GeneID" id="93124003"/>
<evidence type="ECO:0000256" key="5">
    <source>
        <dbReference type="ARBA" id="ARBA00022573"/>
    </source>
</evidence>
<dbReference type="AlphaFoldDB" id="A0A2A7U3E2"/>
<dbReference type="NCBIfam" id="TIGR03160">
    <property type="entry name" value="cobT_DBIPRT"/>
    <property type="match status" value="1"/>
</dbReference>
<accession>A0A2A7U3E2</accession>
<evidence type="ECO:0000256" key="3">
    <source>
        <dbReference type="ARBA" id="ARBA00011991"/>
    </source>
</evidence>
<keyword evidence="6 10" id="KW-0328">Glycosyltransferase</keyword>
<dbReference type="InterPro" id="IPR036087">
    <property type="entry name" value="Nict_dMeBzImd_PRibTrfase_sf"/>
</dbReference>
<evidence type="ECO:0000256" key="6">
    <source>
        <dbReference type="ARBA" id="ARBA00022676"/>
    </source>
</evidence>
<proteinExistence type="inferred from homology"/>
<dbReference type="Gene3D" id="1.10.1610.10">
    <property type="match status" value="1"/>
</dbReference>
<dbReference type="Pfam" id="PF02277">
    <property type="entry name" value="DBI_PRT"/>
    <property type="match status" value="1"/>
</dbReference>
<dbReference type="HAMAP" id="MF_00230">
    <property type="entry name" value="CobT"/>
    <property type="match status" value="1"/>
</dbReference>
<keyword evidence="5 10" id="KW-0169">Cobalamin biosynthesis</keyword>
<name>A0A2A7U3E2_EDWTA</name>
<dbReference type="PANTHER" id="PTHR43463">
    <property type="entry name" value="NICOTINATE-NUCLEOTIDE--DIMETHYLBENZIMIDAZOLE PHOSPHORIBOSYLTRANSFERASE"/>
    <property type="match status" value="1"/>
</dbReference>
<dbReference type="InterPro" id="IPR003200">
    <property type="entry name" value="Nict_dMeBzImd_PRibTrfase"/>
</dbReference>
<comment type="similarity">
    <text evidence="2 10">Belongs to the CobT family.</text>
</comment>
<comment type="catalytic activity">
    <reaction evidence="9 10">
        <text>5,6-dimethylbenzimidazole + nicotinate beta-D-ribonucleotide = alpha-ribazole 5'-phosphate + nicotinate + H(+)</text>
        <dbReference type="Rhea" id="RHEA:11196"/>
        <dbReference type="ChEBI" id="CHEBI:15378"/>
        <dbReference type="ChEBI" id="CHEBI:15890"/>
        <dbReference type="ChEBI" id="CHEBI:32544"/>
        <dbReference type="ChEBI" id="CHEBI:57502"/>
        <dbReference type="ChEBI" id="CHEBI:57918"/>
        <dbReference type="EC" id="2.4.2.21"/>
    </reaction>
</comment>
<dbReference type="NCBIfam" id="NF000996">
    <property type="entry name" value="PRK00105.1"/>
    <property type="match status" value="1"/>
</dbReference>
<dbReference type="GO" id="GO:0008939">
    <property type="term" value="F:nicotinate-nucleotide-dimethylbenzimidazole phosphoribosyltransferase activity"/>
    <property type="evidence" value="ECO:0007669"/>
    <property type="project" value="UniProtKB-UniRule"/>
</dbReference>
<evidence type="ECO:0000256" key="7">
    <source>
        <dbReference type="ARBA" id="ARBA00022679"/>
    </source>
</evidence>
<sequence>MTQYAETLAQIIATIRPLDTEAQRRARQHQDSLLKPPGSLGRLEQLSIQLAGIFAERPLAIGKKQIVVVAADHGVYHEGVAITPQAVTAIQAGNMAQGITGVCVLAQQAGAAVTLVDAGIDADPLPHAVDMRMGRGCGNIAQGPAMTRAQAEELLVRCARLAQSLAADGVNLLGIGELGIANTTPAAALVSVLTDNAPQAVVGLGANLPPARLQHKVAVVEQAIRRNAPDAQDGVAVLAALGGYDLVGMAGVMIGAAAARIPLILDGYLSYAAALAACRIAPGVHPYLIPSHYSAEKGATLALAGLGLTPYLQMEMRLGEGSGAALMMPLVEAACAIYQRMGLLSQSQIVLPSH</sequence>
<dbReference type="InterPro" id="IPR023195">
    <property type="entry name" value="Nict_dMeBzImd_PRibTrfase_N"/>
</dbReference>
<dbReference type="InterPro" id="IPR017846">
    <property type="entry name" value="Nict_dMeBzImd_PRibTrfase_bact"/>
</dbReference>
<dbReference type="STRING" id="636.AAW15_08680"/>
<reference evidence="12" key="1">
    <citation type="submission" date="2017-09" db="EMBL/GenBank/DDBJ databases">
        <title>FDA dAtabase for Regulatory Grade micrObial Sequences (FDA-ARGOS): Supporting development and validation of Infectious Disease Dx tests.</title>
        <authorList>
            <person name="Goldberg B."/>
            <person name="Campos J."/>
            <person name="Tallon L."/>
            <person name="Sadzewicz L."/>
            <person name="Ott S."/>
            <person name="Zhao X."/>
            <person name="Nagaraj S."/>
            <person name="Vavikolanu K."/>
            <person name="Aluvathingal J."/>
            <person name="Nadendla S."/>
            <person name="Geyer C."/>
            <person name="Sichtig H."/>
        </authorList>
    </citation>
    <scope>NUCLEOTIDE SEQUENCE [LARGE SCALE GENOMIC DNA]</scope>
    <source>
        <strain evidence="12">FDAARGOS_370</strain>
    </source>
</reference>
<evidence type="ECO:0000256" key="9">
    <source>
        <dbReference type="ARBA" id="ARBA00047340"/>
    </source>
</evidence>
<evidence type="ECO:0000313" key="12">
    <source>
        <dbReference type="Proteomes" id="UP000219788"/>
    </source>
</evidence>
<dbReference type="EC" id="2.4.2.21" evidence="3 10"/>
<keyword evidence="7 10" id="KW-0808">Transferase</keyword>
<dbReference type="UniPathway" id="UPA00061">
    <property type="reaction ID" value="UER00516"/>
</dbReference>
<comment type="function">
    <text evidence="10">Catalyzes the synthesis of alpha-ribazole-5'-phosphate from nicotinate mononucleotide (NAMN) and 5,6-dimethylbenzimidazole (DMB).</text>
</comment>
<dbReference type="EMBL" id="PDDV01000013">
    <property type="protein sequence ID" value="PEH72824.1"/>
    <property type="molecule type" value="Genomic_DNA"/>
</dbReference>
<dbReference type="Proteomes" id="UP000219788">
    <property type="component" value="Unassembled WGS sequence"/>
</dbReference>
<evidence type="ECO:0000256" key="1">
    <source>
        <dbReference type="ARBA" id="ARBA00005049"/>
    </source>
</evidence>
<evidence type="ECO:0000256" key="4">
    <source>
        <dbReference type="ARBA" id="ARBA00015486"/>
    </source>
</evidence>
<protein>
    <recommendedName>
        <fullName evidence="4 10">Nicotinate-nucleotide--dimethylbenzimidazole phosphoribosyltransferase</fullName>
        <shortName evidence="10">NN:DBI PRT</shortName>
        <ecNumber evidence="3 10">2.4.2.21</ecNumber>
    </recommendedName>
    <alternativeName>
        <fullName evidence="8 10">N(1)-alpha-phosphoribosyltransferase</fullName>
    </alternativeName>
</protein>
<comment type="pathway">
    <text evidence="1 10">Nucleoside biosynthesis; alpha-ribazole biosynthesis; alpha-ribazole from 5,6-dimethylbenzimidazole: step 1/2.</text>
</comment>
<evidence type="ECO:0000256" key="2">
    <source>
        <dbReference type="ARBA" id="ARBA00007110"/>
    </source>
</evidence>
<gene>
    <name evidence="10 11" type="primary">cobT</name>
    <name evidence="11" type="ORF">CRM76_13215</name>
</gene>
<dbReference type="FunFam" id="3.40.50.10210:FF:000001">
    <property type="entry name" value="Nicotinate-nucleotide--dimethylbenzimidazole phosphoribosyltransferase"/>
    <property type="match status" value="1"/>
</dbReference>
<evidence type="ECO:0000256" key="10">
    <source>
        <dbReference type="HAMAP-Rule" id="MF_00230"/>
    </source>
</evidence>
<evidence type="ECO:0000313" key="11">
    <source>
        <dbReference type="EMBL" id="PEH72824.1"/>
    </source>
</evidence>
<evidence type="ECO:0000256" key="8">
    <source>
        <dbReference type="ARBA" id="ARBA00030686"/>
    </source>
</evidence>
<dbReference type="SUPFAM" id="SSF52733">
    <property type="entry name" value="Nicotinate mononucleotide:5,6-dimethylbenzimidazole phosphoribosyltransferase (CobT)"/>
    <property type="match status" value="1"/>
</dbReference>
<dbReference type="RefSeq" id="WP_047059950.1">
    <property type="nucleotide sequence ID" value="NZ_AP028090.1"/>
</dbReference>
<dbReference type="GO" id="GO:0009236">
    <property type="term" value="P:cobalamin biosynthetic process"/>
    <property type="evidence" value="ECO:0007669"/>
    <property type="project" value="UniProtKB-UniRule"/>
</dbReference>
<comment type="caution">
    <text evidence="11">The sequence shown here is derived from an EMBL/GenBank/DDBJ whole genome shotgun (WGS) entry which is preliminary data.</text>
</comment>
<dbReference type="Gene3D" id="3.40.50.10210">
    <property type="match status" value="1"/>
</dbReference>
<dbReference type="OrthoDB" id="9781491at2"/>
<feature type="active site" description="Proton acceptor" evidence="10">
    <location>
        <position position="320"/>
    </location>
</feature>
<dbReference type="PANTHER" id="PTHR43463:SF1">
    <property type="entry name" value="NICOTINATE-NUCLEOTIDE--DIMETHYLBENZIMIDAZOLE PHOSPHORIBOSYLTRANSFERASE"/>
    <property type="match status" value="1"/>
</dbReference>
<organism evidence="11 12">
    <name type="scientific">Edwardsiella tarda</name>
    <dbReference type="NCBI Taxonomy" id="636"/>
    <lineage>
        <taxon>Bacteria</taxon>
        <taxon>Pseudomonadati</taxon>
        <taxon>Pseudomonadota</taxon>
        <taxon>Gammaproteobacteria</taxon>
        <taxon>Enterobacterales</taxon>
        <taxon>Hafniaceae</taxon>
        <taxon>Edwardsiella</taxon>
    </lineage>
</organism>